<evidence type="ECO:0000313" key="1">
    <source>
        <dbReference type="EMBL" id="MBB4621688.1"/>
    </source>
</evidence>
<reference evidence="1 2" key="1">
    <citation type="submission" date="2020-08" db="EMBL/GenBank/DDBJ databases">
        <title>Genomic Encyclopedia of Type Strains, Phase IV (KMG-IV): sequencing the most valuable type-strain genomes for metagenomic binning, comparative biology and taxonomic classification.</title>
        <authorList>
            <person name="Goeker M."/>
        </authorList>
    </citation>
    <scope>NUCLEOTIDE SEQUENCE [LARGE SCALE GENOMIC DNA]</scope>
    <source>
        <strain evidence="1 2">DSM 102983</strain>
    </source>
</reference>
<protein>
    <submittedName>
        <fullName evidence="1">Uncharacterized protein</fullName>
    </submittedName>
</protein>
<proteinExistence type="predicted"/>
<dbReference type="EMBL" id="JACHOC010000002">
    <property type="protein sequence ID" value="MBB4621688.1"/>
    <property type="molecule type" value="Genomic_DNA"/>
</dbReference>
<organism evidence="1 2">
    <name type="scientific">Parabacteroides faecis</name>
    <dbReference type="NCBI Taxonomy" id="1217282"/>
    <lineage>
        <taxon>Bacteria</taxon>
        <taxon>Pseudomonadati</taxon>
        <taxon>Bacteroidota</taxon>
        <taxon>Bacteroidia</taxon>
        <taxon>Bacteroidales</taxon>
        <taxon>Tannerellaceae</taxon>
        <taxon>Parabacteroides</taxon>
    </lineage>
</organism>
<dbReference type="Pfam" id="PF19620">
    <property type="entry name" value="DUF6125"/>
    <property type="match status" value="1"/>
</dbReference>
<dbReference type="RefSeq" id="WP_122373080.1">
    <property type="nucleotide sequence ID" value="NZ_BMPB01000002.1"/>
</dbReference>
<gene>
    <name evidence="1" type="ORF">GGQ57_001582</name>
</gene>
<name>A0ABR6KLJ1_9BACT</name>
<comment type="caution">
    <text evidence="1">The sequence shown here is derived from an EMBL/GenBank/DDBJ whole genome shotgun (WGS) entry which is preliminary data.</text>
</comment>
<dbReference type="Proteomes" id="UP000533637">
    <property type="component" value="Unassembled WGS sequence"/>
</dbReference>
<sequence>MTDQLDLLTKEELKDLVRIYARNIYALDGVWFQSVEAECGMNDAMLHDKQAWTRFTRTEALRIKNFLNLPEKPGLDGLEKALAIRFSALANPSVDLFREGESLIYRVNVCRVQSARKDKGMPYHPCAPVGFIEHAGFASAIDERIVTEMVSCFPDVTDQSCACCWRFTISNLG</sequence>
<accession>A0ABR6KLJ1</accession>
<keyword evidence="2" id="KW-1185">Reference proteome</keyword>
<evidence type="ECO:0000313" key="2">
    <source>
        <dbReference type="Proteomes" id="UP000533637"/>
    </source>
</evidence>